<accession>A0A6C0C0C1</accession>
<reference evidence="6" key="1">
    <citation type="journal article" date="2020" name="Nature">
        <title>Giant virus diversity and host interactions through global metagenomics.</title>
        <authorList>
            <person name="Schulz F."/>
            <person name="Roux S."/>
            <person name="Paez-Espino D."/>
            <person name="Jungbluth S."/>
            <person name="Walsh D.A."/>
            <person name="Denef V.J."/>
            <person name="McMahon K.D."/>
            <person name="Konstantinidis K.T."/>
            <person name="Eloe-Fadrosh E.A."/>
            <person name="Kyrpides N.C."/>
            <person name="Woyke T."/>
        </authorList>
    </citation>
    <scope>NUCLEOTIDE SEQUENCE</scope>
    <source>
        <strain evidence="6">GVMAG-M-3300020166-5</strain>
    </source>
</reference>
<evidence type="ECO:0000256" key="1">
    <source>
        <dbReference type="ARBA" id="ARBA00011975"/>
    </source>
</evidence>
<keyword evidence="4" id="KW-0949">S-adenosyl-L-methionine</keyword>
<dbReference type="PROSITE" id="PS50157">
    <property type="entry name" value="ZINC_FINGER_C2H2_2"/>
    <property type="match status" value="1"/>
</dbReference>
<evidence type="ECO:0000256" key="4">
    <source>
        <dbReference type="ARBA" id="ARBA00022691"/>
    </source>
</evidence>
<dbReference type="Pfam" id="PF00145">
    <property type="entry name" value="DNA_methylase"/>
    <property type="match status" value="1"/>
</dbReference>
<proteinExistence type="predicted"/>
<dbReference type="GO" id="GO:0003886">
    <property type="term" value="F:DNA (cytosine-5-)-methyltransferase activity"/>
    <property type="evidence" value="ECO:0007669"/>
    <property type="project" value="UniProtKB-EC"/>
</dbReference>
<dbReference type="EMBL" id="MN739283">
    <property type="protein sequence ID" value="QHS96993.1"/>
    <property type="molecule type" value="Genomic_DNA"/>
</dbReference>
<dbReference type="InterPro" id="IPR029063">
    <property type="entry name" value="SAM-dependent_MTases_sf"/>
</dbReference>
<dbReference type="Gene3D" id="3.30.160.60">
    <property type="entry name" value="Classic Zinc Finger"/>
    <property type="match status" value="1"/>
</dbReference>
<dbReference type="EC" id="2.1.1.37" evidence="1"/>
<evidence type="ECO:0000256" key="2">
    <source>
        <dbReference type="ARBA" id="ARBA00022603"/>
    </source>
</evidence>
<dbReference type="PANTHER" id="PTHR10629:SF52">
    <property type="entry name" value="DNA (CYTOSINE-5)-METHYLTRANSFERASE 1"/>
    <property type="match status" value="1"/>
</dbReference>
<dbReference type="PROSITE" id="PS51679">
    <property type="entry name" value="SAM_MT_C5"/>
    <property type="match status" value="1"/>
</dbReference>
<dbReference type="InterPro" id="IPR001525">
    <property type="entry name" value="C5_MeTfrase"/>
</dbReference>
<keyword evidence="2" id="KW-0489">Methyltransferase</keyword>
<dbReference type="InterPro" id="IPR050390">
    <property type="entry name" value="C5-Methyltransferase"/>
</dbReference>
<feature type="domain" description="C2H2-type" evidence="5">
    <location>
        <begin position="4"/>
        <end position="36"/>
    </location>
</feature>
<dbReference type="NCBIfam" id="TIGR00675">
    <property type="entry name" value="dcm"/>
    <property type="match status" value="1"/>
</dbReference>
<dbReference type="PRINTS" id="PR00105">
    <property type="entry name" value="C5METTRFRASE"/>
</dbReference>
<dbReference type="Gene3D" id="3.90.120.10">
    <property type="entry name" value="DNA Methylase, subunit A, domain 2"/>
    <property type="match status" value="1"/>
</dbReference>
<keyword evidence="3" id="KW-0808">Transferase</keyword>
<dbReference type="InterPro" id="IPR018117">
    <property type="entry name" value="C5_DNA_meth_AS"/>
</dbReference>
<protein>
    <recommendedName>
        <fullName evidence="1">DNA (cytosine-5-)-methyltransferase</fullName>
        <ecNumber evidence="1">2.1.1.37</ecNumber>
    </recommendedName>
</protein>
<evidence type="ECO:0000313" key="6">
    <source>
        <dbReference type="EMBL" id="QHS96993.1"/>
    </source>
</evidence>
<evidence type="ECO:0000256" key="3">
    <source>
        <dbReference type="ARBA" id="ARBA00022679"/>
    </source>
</evidence>
<dbReference type="InterPro" id="IPR013087">
    <property type="entry name" value="Znf_C2H2_type"/>
</dbReference>
<dbReference type="SUPFAM" id="SSF53335">
    <property type="entry name" value="S-adenosyl-L-methionine-dependent methyltransferases"/>
    <property type="match status" value="1"/>
</dbReference>
<sequence>MVKYSCERCGKEFSQKSHYDSHNRRKTPCENNADKIKALVDKAVEEKLKELNKKLIVKNEEVIVNTDVMDTHQSKQPKKFKIKKKHMVNVKPKLNVLSLFSGCGGLDYGFETDDNFCVVKAYDFNKDAVETYNFNFKGNKAEYFDVNQINIDNFKDIDLIIGGPPCQDFSVAGKKKLGDRSSMTTKFIEIICDIKPKYFIMENVPTIKSVGKDIYTNIISKLKEYNYGLTENIVNMSDYGVPSLRKRIIIIGVLNDCDGVLQEYFESQKNKCNSLTEYLTKNNISLDTQLTDIYRHPCNYSRRGVFSFDELYPTIRGCMRRMPPKYKFHEGDTCKIRDQILNPTIDIISKIQTFPDSFKFIEKKNNQLLIGNSVPPLMSIKLRNILLSYVNK</sequence>
<name>A0A6C0C0C1_9ZZZZ</name>
<dbReference type="Gene3D" id="3.40.50.150">
    <property type="entry name" value="Vaccinia Virus protein VP39"/>
    <property type="match status" value="1"/>
</dbReference>
<dbReference type="PANTHER" id="PTHR10629">
    <property type="entry name" value="CYTOSINE-SPECIFIC METHYLTRANSFERASE"/>
    <property type="match status" value="1"/>
</dbReference>
<dbReference type="GO" id="GO:0032259">
    <property type="term" value="P:methylation"/>
    <property type="evidence" value="ECO:0007669"/>
    <property type="project" value="UniProtKB-KW"/>
</dbReference>
<organism evidence="6">
    <name type="scientific">viral metagenome</name>
    <dbReference type="NCBI Taxonomy" id="1070528"/>
    <lineage>
        <taxon>unclassified sequences</taxon>
        <taxon>metagenomes</taxon>
        <taxon>organismal metagenomes</taxon>
    </lineage>
</organism>
<dbReference type="PROSITE" id="PS00094">
    <property type="entry name" value="C5_MTASE_1"/>
    <property type="match status" value="1"/>
</dbReference>
<evidence type="ECO:0000259" key="5">
    <source>
        <dbReference type="PROSITE" id="PS50157"/>
    </source>
</evidence>
<dbReference type="AlphaFoldDB" id="A0A6C0C0C1"/>